<proteinExistence type="predicted"/>
<dbReference type="OrthoDB" id="1245115at2759"/>
<comment type="caution">
    <text evidence="2">The sequence shown here is derived from an EMBL/GenBank/DDBJ whole genome shotgun (WGS) entry which is preliminary data.</text>
</comment>
<protein>
    <recommendedName>
        <fullName evidence="1">Reverse transcriptase domain-containing protein</fullName>
    </recommendedName>
</protein>
<feature type="domain" description="Reverse transcriptase" evidence="1">
    <location>
        <begin position="73"/>
        <end position="139"/>
    </location>
</feature>
<keyword evidence="3" id="KW-1185">Reference proteome</keyword>
<evidence type="ECO:0000259" key="1">
    <source>
        <dbReference type="Pfam" id="PF00078"/>
    </source>
</evidence>
<dbReference type="SMR" id="A0A8T3A9D8"/>
<name>A0A8T3A9D8_DENNO</name>
<organism evidence="2 3">
    <name type="scientific">Dendrobium nobile</name>
    <name type="common">Orchid</name>
    <dbReference type="NCBI Taxonomy" id="94219"/>
    <lineage>
        <taxon>Eukaryota</taxon>
        <taxon>Viridiplantae</taxon>
        <taxon>Streptophyta</taxon>
        <taxon>Embryophyta</taxon>
        <taxon>Tracheophyta</taxon>
        <taxon>Spermatophyta</taxon>
        <taxon>Magnoliopsida</taxon>
        <taxon>Liliopsida</taxon>
        <taxon>Asparagales</taxon>
        <taxon>Orchidaceae</taxon>
        <taxon>Epidendroideae</taxon>
        <taxon>Malaxideae</taxon>
        <taxon>Dendrobiinae</taxon>
        <taxon>Dendrobium</taxon>
    </lineage>
</organism>
<dbReference type="Proteomes" id="UP000829196">
    <property type="component" value="Unassembled WGS sequence"/>
</dbReference>
<dbReference type="InterPro" id="IPR000477">
    <property type="entry name" value="RT_dom"/>
</dbReference>
<gene>
    <name evidence="2" type="ORF">KFK09_027323</name>
</gene>
<sequence length="141" mass="16937">MKCEKVVEPDDISMEVWKCLGEKRISWLTKPFNIILKTKKMSDKCRMNVLILIFKNNVYAQDFANYKGIKFMLWERVMEHKLQRDTNVSQNQFGFMPGRSTMEAIHLLRGLMERYRENKEDLHMIFIDLEKAYDKVPREVL</sequence>
<dbReference type="EMBL" id="JAGYWB010000018">
    <property type="protein sequence ID" value="KAI0493047.1"/>
    <property type="molecule type" value="Genomic_DNA"/>
</dbReference>
<evidence type="ECO:0000313" key="2">
    <source>
        <dbReference type="EMBL" id="KAI0493047.1"/>
    </source>
</evidence>
<dbReference type="AlphaFoldDB" id="A0A8T3A9D8"/>
<dbReference type="Pfam" id="PF00078">
    <property type="entry name" value="RVT_1"/>
    <property type="match status" value="1"/>
</dbReference>
<evidence type="ECO:0000313" key="3">
    <source>
        <dbReference type="Proteomes" id="UP000829196"/>
    </source>
</evidence>
<reference evidence="2" key="1">
    <citation type="journal article" date="2022" name="Front. Genet.">
        <title>Chromosome-Scale Assembly of the Dendrobium nobile Genome Provides Insights Into the Molecular Mechanism of the Biosynthesis of the Medicinal Active Ingredient of Dendrobium.</title>
        <authorList>
            <person name="Xu Q."/>
            <person name="Niu S.-C."/>
            <person name="Li K.-L."/>
            <person name="Zheng P.-J."/>
            <person name="Zhang X.-J."/>
            <person name="Jia Y."/>
            <person name="Liu Y."/>
            <person name="Niu Y.-X."/>
            <person name="Yu L.-H."/>
            <person name="Chen D.-F."/>
            <person name="Zhang G.-Q."/>
        </authorList>
    </citation>
    <scope>NUCLEOTIDE SEQUENCE</scope>
    <source>
        <tissue evidence="2">Leaf</tissue>
    </source>
</reference>
<dbReference type="PANTHER" id="PTHR19446">
    <property type="entry name" value="REVERSE TRANSCRIPTASES"/>
    <property type="match status" value="1"/>
</dbReference>
<accession>A0A8T3A9D8</accession>